<dbReference type="NCBIfam" id="TIGR01509">
    <property type="entry name" value="HAD-SF-IA-v3"/>
    <property type="match status" value="1"/>
</dbReference>
<protein>
    <submittedName>
        <fullName evidence="5">HAD-IA family hydrolase</fullName>
    </submittedName>
</protein>
<dbReference type="PANTHER" id="PTHR46193">
    <property type="entry name" value="6-PHOSPHOGLUCONATE PHOSPHATASE"/>
    <property type="match status" value="1"/>
</dbReference>
<evidence type="ECO:0000256" key="3">
    <source>
        <dbReference type="ARBA" id="ARBA00022723"/>
    </source>
</evidence>
<evidence type="ECO:0000256" key="2">
    <source>
        <dbReference type="ARBA" id="ARBA00006171"/>
    </source>
</evidence>
<dbReference type="InterPro" id="IPR023198">
    <property type="entry name" value="PGP-like_dom2"/>
</dbReference>
<dbReference type="Proteomes" id="UP000474758">
    <property type="component" value="Unassembled WGS sequence"/>
</dbReference>
<dbReference type="InterPro" id="IPR006439">
    <property type="entry name" value="HAD-SF_hydro_IA"/>
</dbReference>
<organism evidence="5 6">
    <name type="scientific">Paragemmobacter kunshanensis</name>
    <dbReference type="NCBI Taxonomy" id="2583234"/>
    <lineage>
        <taxon>Bacteria</taxon>
        <taxon>Pseudomonadati</taxon>
        <taxon>Pseudomonadota</taxon>
        <taxon>Alphaproteobacteria</taxon>
        <taxon>Rhodobacterales</taxon>
        <taxon>Paracoccaceae</taxon>
        <taxon>Paragemmobacter</taxon>
    </lineage>
</organism>
<evidence type="ECO:0000313" key="5">
    <source>
        <dbReference type="EMBL" id="NGQ90195.1"/>
    </source>
</evidence>
<dbReference type="GO" id="GO:0046872">
    <property type="term" value="F:metal ion binding"/>
    <property type="evidence" value="ECO:0007669"/>
    <property type="project" value="UniProtKB-KW"/>
</dbReference>
<keyword evidence="5" id="KW-0378">Hydrolase</keyword>
<dbReference type="PANTHER" id="PTHR46193:SF10">
    <property type="entry name" value="6-PHOSPHOGLUCONATE PHOSPHATASE"/>
    <property type="match status" value="1"/>
</dbReference>
<dbReference type="SFLD" id="SFLDG01129">
    <property type="entry name" value="C1.5:_HAD__Beta-PGM__Phosphata"/>
    <property type="match status" value="1"/>
</dbReference>
<sequence length="214" mass="22893">MRPGAVLFDCDGVVVDSEHQMLAMLREDLAAHGLPLRMDEIERDYIGITVEVLAERAAAQGARLPEGWVGDFYARMYDLLRADVALVPGILDVLEALEKAGIPFAMGSNGTEEKMQITLGQHGLVERFRGHLYSGQALGRPKPAPDLYLYAAARLGVEPGRCVVIEDSAAGARAARLAGMRCLGYAPKGAHPGLEAEGAILFDAMVKVPALLGL</sequence>
<keyword evidence="4" id="KW-0460">Magnesium</keyword>
<comment type="cofactor">
    <cofactor evidence="1">
        <name>Mg(2+)</name>
        <dbReference type="ChEBI" id="CHEBI:18420"/>
    </cofactor>
</comment>
<comment type="similarity">
    <text evidence="2">Belongs to the HAD-like hydrolase superfamily. CbbY/CbbZ/Gph/YieH family.</text>
</comment>
<evidence type="ECO:0000256" key="4">
    <source>
        <dbReference type="ARBA" id="ARBA00022842"/>
    </source>
</evidence>
<dbReference type="InterPro" id="IPR051600">
    <property type="entry name" value="Beta-PGM-like"/>
</dbReference>
<reference evidence="5 6" key="1">
    <citation type="submission" date="2020-02" db="EMBL/GenBank/DDBJ databases">
        <title>Rhodobacter translucens sp. nov., a novel bacterium isolated from activated sludge.</title>
        <authorList>
            <person name="Liu J."/>
        </authorList>
    </citation>
    <scope>NUCLEOTIDE SEQUENCE [LARGE SCALE GENOMIC DNA]</scope>
    <source>
        <strain evidence="5 6">HX-7-19</strain>
    </source>
</reference>
<dbReference type="Gene3D" id="3.40.50.1000">
    <property type="entry name" value="HAD superfamily/HAD-like"/>
    <property type="match status" value="1"/>
</dbReference>
<dbReference type="EMBL" id="JAALFE010000003">
    <property type="protein sequence ID" value="NGQ90195.1"/>
    <property type="molecule type" value="Genomic_DNA"/>
</dbReference>
<accession>A0A6M1U299</accession>
<comment type="caution">
    <text evidence="5">The sequence shown here is derived from an EMBL/GenBank/DDBJ whole genome shotgun (WGS) entry which is preliminary data.</text>
</comment>
<evidence type="ECO:0000256" key="1">
    <source>
        <dbReference type="ARBA" id="ARBA00001946"/>
    </source>
</evidence>
<dbReference type="SFLD" id="SFLDG01135">
    <property type="entry name" value="C1.5.6:_HAD__Beta-PGM__Phospha"/>
    <property type="match status" value="1"/>
</dbReference>
<dbReference type="Pfam" id="PF00702">
    <property type="entry name" value="Hydrolase"/>
    <property type="match status" value="1"/>
</dbReference>
<dbReference type="SFLD" id="SFLDS00003">
    <property type="entry name" value="Haloacid_Dehalogenase"/>
    <property type="match status" value="1"/>
</dbReference>
<dbReference type="RefSeq" id="WP_165047440.1">
    <property type="nucleotide sequence ID" value="NZ_JAALFE010000003.1"/>
</dbReference>
<dbReference type="InterPro" id="IPR036412">
    <property type="entry name" value="HAD-like_sf"/>
</dbReference>
<dbReference type="SUPFAM" id="SSF56784">
    <property type="entry name" value="HAD-like"/>
    <property type="match status" value="1"/>
</dbReference>
<dbReference type="PRINTS" id="PR00413">
    <property type="entry name" value="HADHALOGNASE"/>
</dbReference>
<proteinExistence type="inferred from homology"/>
<evidence type="ECO:0000313" key="6">
    <source>
        <dbReference type="Proteomes" id="UP000474758"/>
    </source>
</evidence>
<keyword evidence="6" id="KW-1185">Reference proteome</keyword>
<gene>
    <name evidence="5" type="ORF">G5V65_04750</name>
</gene>
<dbReference type="Gene3D" id="1.10.150.240">
    <property type="entry name" value="Putative phosphatase, domain 2"/>
    <property type="match status" value="1"/>
</dbReference>
<name>A0A6M1U299_9RHOB</name>
<dbReference type="InterPro" id="IPR023214">
    <property type="entry name" value="HAD_sf"/>
</dbReference>
<keyword evidence="3" id="KW-0479">Metal-binding</keyword>
<dbReference type="GO" id="GO:0016787">
    <property type="term" value="F:hydrolase activity"/>
    <property type="evidence" value="ECO:0007669"/>
    <property type="project" value="UniProtKB-KW"/>
</dbReference>
<dbReference type="AlphaFoldDB" id="A0A6M1U299"/>